<evidence type="ECO:0008006" key="3">
    <source>
        <dbReference type="Google" id="ProtNLM"/>
    </source>
</evidence>
<dbReference type="Proteomes" id="UP000002204">
    <property type="component" value="Plasmid pREL1"/>
</dbReference>
<dbReference type="AlphaFoldDB" id="Q3L9R3"/>
<organism evidence="1 2">
    <name type="scientific">Rhodococcus erythropolis (strain PR4 / NBRC 100887)</name>
    <dbReference type="NCBI Taxonomy" id="234621"/>
    <lineage>
        <taxon>Bacteria</taxon>
        <taxon>Bacillati</taxon>
        <taxon>Actinomycetota</taxon>
        <taxon>Actinomycetes</taxon>
        <taxon>Mycobacteriales</taxon>
        <taxon>Nocardiaceae</taxon>
        <taxon>Rhodococcus</taxon>
        <taxon>Rhodococcus erythropolis group</taxon>
    </lineage>
</organism>
<gene>
    <name evidence="1" type="ordered locus">RER_pREL1-01070</name>
</gene>
<name>Q3L9R3_RHOE4</name>
<sequence>MGGKCVRIQESGATMNQKPHSSATTVLTKAEKLEQLRRKMASIPARADGTEPATPSVMLKPVGEREPTPIVATAQSTLRMLPVPEPIGDLLPRGGLARGTVVSVDGAASVLIGLLATVTAAGGHVAVIGMPGLGLLAFHEQGGDLAKVALVPQPKDAGIDCAAILLEGFDVVVLGLSGGAVTPSRGRAVAARARSKGSLLIVTEGQWDGPDLRISSRVAGYTGLTAGRGRVTGVRLDVAAVGKGFQQRTGSLEIRDESGQLRWATVDDTALASTPPLRAAQ</sequence>
<dbReference type="KEGG" id="rer:RER_pREL1-01070"/>
<protein>
    <recommendedName>
        <fullName evidence="3">Protein RecA</fullName>
    </recommendedName>
</protein>
<dbReference type="HOGENOM" id="CLU_074514_0_1_11"/>
<evidence type="ECO:0000313" key="2">
    <source>
        <dbReference type="Proteomes" id="UP000002204"/>
    </source>
</evidence>
<geneLocation type="plasmid" evidence="1 2">
    <name>pREL1</name>
</geneLocation>
<reference evidence="2" key="1">
    <citation type="submission" date="2005-03" db="EMBL/GenBank/DDBJ databases">
        <title>Comparison of the complete genome sequences of Rhodococcus erythropolis PR4 and Rhodococcus opacus B4.</title>
        <authorList>
            <person name="Takarada H."/>
            <person name="Sekine M."/>
            <person name="Hosoyama A."/>
            <person name="Yamada R."/>
            <person name="Fujisawa T."/>
            <person name="Omata S."/>
            <person name="Shimizu A."/>
            <person name="Tsukatani N."/>
            <person name="Tanikawa S."/>
            <person name="Fujita N."/>
            <person name="Harayama S."/>
        </authorList>
    </citation>
    <scope>NUCLEOTIDE SEQUENCE [LARGE SCALE GENOMIC DNA]</scope>
    <source>
        <strain evidence="2">PR4 / NBRC 100887</strain>
        <plasmid evidence="2">pREL1</plasmid>
    </source>
</reference>
<reference evidence="1 2" key="2">
    <citation type="journal article" date="2006" name="Environ. Microbiol.">
        <title>Sequence analysis of three plasmids harboured in Rhodococcus erythropolis strain PR4.</title>
        <authorList>
            <person name="Sekine M."/>
            <person name="Tanikawa S."/>
            <person name="Omata S."/>
            <person name="Saito M."/>
            <person name="Fujisawa T."/>
            <person name="Tsukatani N."/>
            <person name="Tajima T."/>
            <person name="Sekigawa T."/>
            <person name="Kosugi H."/>
            <person name="Matsuo Y."/>
            <person name="Nishiko R."/>
            <person name="Imamura K."/>
            <person name="Ito M."/>
            <person name="Narita H."/>
            <person name="Tago S."/>
            <person name="Fujita N."/>
            <person name="Harayama S."/>
        </authorList>
    </citation>
    <scope>NUCLEOTIDE SEQUENCE [LARGE SCALE GENOMIC DNA]</scope>
    <source>
        <strain evidence="2">PR4 / NBRC 100887</strain>
        <plasmid evidence="1 2">pREL1</plasmid>
    </source>
</reference>
<keyword evidence="1" id="KW-0614">Plasmid</keyword>
<accession>Q3L9R3</accession>
<proteinExistence type="predicted"/>
<dbReference type="EMBL" id="AP008931">
    <property type="protein sequence ID" value="BAE46050.1"/>
    <property type="molecule type" value="Genomic_DNA"/>
</dbReference>
<evidence type="ECO:0000313" key="1">
    <source>
        <dbReference type="EMBL" id="BAE46050.1"/>
    </source>
</evidence>